<evidence type="ECO:0000313" key="17">
    <source>
        <dbReference type="EMBL" id="NIH57242.1"/>
    </source>
</evidence>
<protein>
    <recommendedName>
        <fullName evidence="4 11">Trigger factor</fullName>
        <shortName evidence="11">TF</shortName>
        <ecNumber evidence="3 11">5.2.1.8</ecNumber>
    </recommendedName>
    <alternativeName>
        <fullName evidence="10 11">PPIase</fullName>
    </alternativeName>
</protein>
<evidence type="ECO:0000256" key="7">
    <source>
        <dbReference type="ARBA" id="ARBA00023186"/>
    </source>
</evidence>
<keyword evidence="18" id="KW-1185">Reference proteome</keyword>
<dbReference type="NCBIfam" id="TIGR00115">
    <property type="entry name" value="tig"/>
    <property type="match status" value="1"/>
</dbReference>
<feature type="coiled-coil region" evidence="14">
    <location>
        <begin position="249"/>
        <end position="276"/>
    </location>
</feature>
<dbReference type="InterPro" id="IPR046357">
    <property type="entry name" value="PPIase_dom_sf"/>
</dbReference>
<keyword evidence="8 11" id="KW-0413">Isomerase</keyword>
<dbReference type="InterPro" id="IPR036611">
    <property type="entry name" value="Trigger_fac_ribosome-bd_sf"/>
</dbReference>
<evidence type="ECO:0000256" key="6">
    <source>
        <dbReference type="ARBA" id="ARBA00023110"/>
    </source>
</evidence>
<evidence type="ECO:0000256" key="9">
    <source>
        <dbReference type="ARBA" id="ARBA00023306"/>
    </source>
</evidence>
<dbReference type="HAMAP" id="MF_00303">
    <property type="entry name" value="Trigger_factor_Tig"/>
    <property type="match status" value="1"/>
</dbReference>
<feature type="compositionally biased region" description="Acidic residues" evidence="15">
    <location>
        <begin position="448"/>
        <end position="486"/>
    </location>
</feature>
<dbReference type="RefSeq" id="WP_167166775.1">
    <property type="nucleotide sequence ID" value="NZ_BAAAOO010000008.1"/>
</dbReference>
<feature type="region of interest" description="Disordered" evidence="15">
    <location>
        <begin position="433"/>
        <end position="493"/>
    </location>
</feature>
<evidence type="ECO:0000256" key="15">
    <source>
        <dbReference type="SAM" id="MobiDB-lite"/>
    </source>
</evidence>
<dbReference type="Proteomes" id="UP000749311">
    <property type="component" value="Unassembled WGS sequence"/>
</dbReference>
<comment type="subcellular location">
    <subcellularLocation>
        <location evidence="11">Cytoplasm</location>
    </subcellularLocation>
    <text evidence="11">About half TF is bound to the ribosome near the polypeptide exit tunnel while the other half is free in the cytoplasm.</text>
</comment>
<dbReference type="InterPro" id="IPR008880">
    <property type="entry name" value="Trigger_fac_C"/>
</dbReference>
<keyword evidence="11" id="KW-0963">Cytoplasm</keyword>
<evidence type="ECO:0000256" key="13">
    <source>
        <dbReference type="RuleBase" id="RU003914"/>
    </source>
</evidence>
<dbReference type="SUPFAM" id="SSF109998">
    <property type="entry name" value="Triger factor/SurA peptide-binding domain-like"/>
    <property type="match status" value="1"/>
</dbReference>
<reference evidence="17 18" key="1">
    <citation type="submission" date="2020-02" db="EMBL/GenBank/DDBJ databases">
        <title>Sequencing the genomes of 1000 actinobacteria strains.</title>
        <authorList>
            <person name="Klenk H.-P."/>
        </authorList>
    </citation>
    <scope>NUCLEOTIDE SEQUENCE [LARGE SCALE GENOMIC DNA]</scope>
    <source>
        <strain evidence="17 18">DSM 19609</strain>
    </source>
</reference>
<evidence type="ECO:0000256" key="5">
    <source>
        <dbReference type="ARBA" id="ARBA00022618"/>
    </source>
</evidence>
<name>A0ABX0SFV7_9ACTN</name>
<evidence type="ECO:0000256" key="4">
    <source>
        <dbReference type="ARBA" id="ARBA00016902"/>
    </source>
</evidence>
<keyword evidence="14" id="KW-0175">Coiled coil</keyword>
<dbReference type="Pfam" id="PF05698">
    <property type="entry name" value="Trigger_C"/>
    <property type="match status" value="1"/>
</dbReference>
<dbReference type="InterPro" id="IPR008881">
    <property type="entry name" value="Trigger_fac_ribosome-bd_bac"/>
</dbReference>
<comment type="function">
    <text evidence="11">Involved in protein export. Acts as a chaperone by maintaining the newly synthesized protein in an open conformation. Functions as a peptidyl-prolyl cis-trans isomerase.</text>
</comment>
<dbReference type="PROSITE" id="PS50059">
    <property type="entry name" value="FKBP_PPIASE"/>
    <property type="match status" value="1"/>
</dbReference>
<dbReference type="PANTHER" id="PTHR30560:SF3">
    <property type="entry name" value="TRIGGER FACTOR-LIKE PROTEIN TIG, CHLOROPLASTIC"/>
    <property type="match status" value="1"/>
</dbReference>
<dbReference type="PIRSF" id="PIRSF003095">
    <property type="entry name" value="Trigger_factor"/>
    <property type="match status" value="1"/>
</dbReference>
<evidence type="ECO:0000256" key="10">
    <source>
        <dbReference type="ARBA" id="ARBA00029986"/>
    </source>
</evidence>
<dbReference type="Gene3D" id="3.30.70.1050">
    <property type="entry name" value="Trigger factor ribosome-binding domain"/>
    <property type="match status" value="1"/>
</dbReference>
<comment type="caution">
    <text evidence="17">The sequence shown here is derived from an EMBL/GenBank/DDBJ whole genome shotgun (WGS) entry which is preliminary data.</text>
</comment>
<evidence type="ECO:0000256" key="1">
    <source>
        <dbReference type="ARBA" id="ARBA00000971"/>
    </source>
</evidence>
<dbReference type="SUPFAM" id="SSF54534">
    <property type="entry name" value="FKBP-like"/>
    <property type="match status" value="1"/>
</dbReference>
<dbReference type="SUPFAM" id="SSF102735">
    <property type="entry name" value="Trigger factor ribosome-binding domain"/>
    <property type="match status" value="1"/>
</dbReference>
<dbReference type="Pfam" id="PF05697">
    <property type="entry name" value="Trigger_N"/>
    <property type="match status" value="1"/>
</dbReference>
<keyword evidence="9 11" id="KW-0131">Cell cycle</keyword>
<feature type="domain" description="PPIase FKBP-type" evidence="16">
    <location>
        <begin position="162"/>
        <end position="215"/>
    </location>
</feature>
<gene>
    <name evidence="11" type="primary">tig</name>
    <name evidence="17" type="ORF">FB473_001887</name>
</gene>
<evidence type="ECO:0000313" key="18">
    <source>
        <dbReference type="Proteomes" id="UP000749311"/>
    </source>
</evidence>
<evidence type="ECO:0000256" key="8">
    <source>
        <dbReference type="ARBA" id="ARBA00023235"/>
    </source>
</evidence>
<dbReference type="PANTHER" id="PTHR30560">
    <property type="entry name" value="TRIGGER FACTOR CHAPERONE AND PEPTIDYL-PROLYL CIS/TRANS ISOMERASE"/>
    <property type="match status" value="1"/>
</dbReference>
<dbReference type="Pfam" id="PF00254">
    <property type="entry name" value="FKBP_C"/>
    <property type="match status" value="1"/>
</dbReference>
<keyword evidence="5 11" id="KW-0132">Cell division</keyword>
<comment type="domain">
    <text evidence="11">Consists of 3 domains; the N-terminus binds the ribosome, the middle domain has PPIase activity, while the C-terminus has intrinsic chaperone activity on its own.</text>
</comment>
<sequence length="493" mass="54190">MPSTLEQLSPTRVKLTIDLPFDDLTPAIDKAYQEIASQVNIPGFRKGKVPPRLIDQRFGRGAVLQEAINTVLPQAYGAAVQEHDLRPLMQPSVDVTELNDGTNVIFTAEVDVRPDFEVPDASAISVEVPVVKVTDAEVDERVQLLRERFGTLTEVERAAETGDVVTIDLTGRQEGKVLDDAESSGVQYKIGAGGFVEGLDDAVVGMKAGETKTFTSTLVGGRYKDQEAEIEVTVSKVQQQDLPDVDDDFAQLVSEFDTAEEMLADLRDNLVRLARLDQANQARENVLRALVSQTEFELPEALITAEQDARRQEIEGQLSRAGLTIEQYLADSDEEADTPEAFWDDINERVVESLRSQIILDKLAEESDIEVNQQELTELIFAKAQQNGTSPEQEIQHMMDHDHAAEWMGEVRRGKALGQIVAAATVTDAEGSVLDLEHLNSDGTLSDPSDETEEEPAEEELPTTEENPAVDEPTEESPAVEDPDEEAPAKSED</sequence>
<dbReference type="InterPro" id="IPR005215">
    <property type="entry name" value="Trig_fac"/>
</dbReference>
<evidence type="ECO:0000256" key="14">
    <source>
        <dbReference type="SAM" id="Coils"/>
    </source>
</evidence>
<evidence type="ECO:0000256" key="3">
    <source>
        <dbReference type="ARBA" id="ARBA00013194"/>
    </source>
</evidence>
<organism evidence="17 18">
    <name type="scientific">Brooklawnia cerclae</name>
    <dbReference type="NCBI Taxonomy" id="349934"/>
    <lineage>
        <taxon>Bacteria</taxon>
        <taxon>Bacillati</taxon>
        <taxon>Actinomycetota</taxon>
        <taxon>Actinomycetes</taxon>
        <taxon>Propionibacteriales</taxon>
        <taxon>Propionibacteriaceae</taxon>
        <taxon>Brooklawnia</taxon>
    </lineage>
</organism>
<proteinExistence type="inferred from homology"/>
<dbReference type="InterPro" id="IPR037041">
    <property type="entry name" value="Trigger_fac_C_sf"/>
</dbReference>
<dbReference type="Gene3D" id="1.10.3120.10">
    <property type="entry name" value="Trigger factor, C-terminal domain"/>
    <property type="match status" value="1"/>
</dbReference>
<dbReference type="InterPro" id="IPR001179">
    <property type="entry name" value="PPIase_FKBP_dom"/>
</dbReference>
<evidence type="ECO:0000256" key="2">
    <source>
        <dbReference type="ARBA" id="ARBA00005464"/>
    </source>
</evidence>
<accession>A0ABX0SFV7</accession>
<evidence type="ECO:0000256" key="12">
    <source>
        <dbReference type="PROSITE-ProRule" id="PRU00277"/>
    </source>
</evidence>
<dbReference type="EMBL" id="JAAMOZ010000001">
    <property type="protein sequence ID" value="NIH57242.1"/>
    <property type="molecule type" value="Genomic_DNA"/>
</dbReference>
<comment type="catalytic activity">
    <reaction evidence="1 11 12">
        <text>[protein]-peptidylproline (omega=180) = [protein]-peptidylproline (omega=0)</text>
        <dbReference type="Rhea" id="RHEA:16237"/>
        <dbReference type="Rhea" id="RHEA-COMP:10747"/>
        <dbReference type="Rhea" id="RHEA-COMP:10748"/>
        <dbReference type="ChEBI" id="CHEBI:83833"/>
        <dbReference type="ChEBI" id="CHEBI:83834"/>
        <dbReference type="EC" id="5.2.1.8"/>
    </reaction>
</comment>
<comment type="similarity">
    <text evidence="2 11 13">Belongs to the FKBP-type PPIase family. Tig subfamily.</text>
</comment>
<dbReference type="EC" id="5.2.1.8" evidence="3 11"/>
<keyword evidence="6 11" id="KW-0697">Rotamase</keyword>
<evidence type="ECO:0000259" key="16">
    <source>
        <dbReference type="PROSITE" id="PS50059"/>
    </source>
</evidence>
<dbReference type="InterPro" id="IPR027304">
    <property type="entry name" value="Trigger_fact/SurA_dom_sf"/>
</dbReference>
<keyword evidence="7 11" id="KW-0143">Chaperone</keyword>
<dbReference type="Gene3D" id="3.10.50.40">
    <property type="match status" value="1"/>
</dbReference>
<evidence type="ECO:0000256" key="11">
    <source>
        <dbReference type="HAMAP-Rule" id="MF_00303"/>
    </source>
</evidence>